<name>Q99IY9_9BACT</name>
<dbReference type="AlphaFoldDB" id="Q99IY9"/>
<proteinExistence type="predicted"/>
<feature type="chain" id="PRO_5004323669" description="TonB C-terminal domain-containing protein" evidence="1">
    <location>
        <begin position="25"/>
        <end position="137"/>
    </location>
</feature>
<reference evidence="2" key="1">
    <citation type="journal article" date="2001" name="Appl. Environ. Microbiol.">
        <title>Gene cassette PCR: sequence-independent recovery of entire genes from environmental DNA.</title>
        <authorList>
            <person name="Stokes H.W."/>
            <person name="Holmes A.J."/>
            <person name="Nield B.S."/>
            <person name="Holley M.P."/>
            <person name="Nevalainen K.M."/>
            <person name="Mabbutt B.C."/>
            <person name="Gillings M.R."/>
        </authorList>
    </citation>
    <scope>NUCLEOTIDE SEQUENCE</scope>
</reference>
<organism evidence="2">
    <name type="scientific">uncultured bacterium Bal2-29</name>
    <dbReference type="NCBI Taxonomy" id="138999"/>
    <lineage>
        <taxon>Bacteria</taxon>
        <taxon>environmental samples</taxon>
    </lineage>
</organism>
<dbReference type="PROSITE" id="PS51257">
    <property type="entry name" value="PROKAR_LIPOPROTEIN"/>
    <property type="match status" value="1"/>
</dbReference>
<protein>
    <recommendedName>
        <fullName evidence="3">TonB C-terminal domain-containing protein</fullName>
    </recommendedName>
</protein>
<feature type="signal peptide" evidence="1">
    <location>
        <begin position="1"/>
        <end position="24"/>
    </location>
</feature>
<evidence type="ECO:0000313" key="2">
    <source>
        <dbReference type="EMBL" id="AAK01333.1"/>
    </source>
</evidence>
<keyword evidence="1" id="KW-0732">Signal</keyword>
<evidence type="ECO:0000256" key="1">
    <source>
        <dbReference type="SAM" id="SignalP"/>
    </source>
</evidence>
<sequence>MPDVRLTLISVGLALSCWCTPVIAGENPMPSCADAIALPAVRAQYPGHILGCEATTPPKVKRYSENLSFARLVRDVGSVCILMVLDATGKVVEARAIYPSADALLRPERRALMSTKMSPAEIEGNPQPSLTFIEVTD</sequence>
<accession>Q99IY9</accession>
<dbReference type="EMBL" id="AF265271">
    <property type="protein sequence ID" value="AAK01333.1"/>
    <property type="molecule type" value="Genomic_DNA"/>
</dbReference>
<evidence type="ECO:0008006" key="3">
    <source>
        <dbReference type="Google" id="ProtNLM"/>
    </source>
</evidence>